<dbReference type="RefSeq" id="WP_007203512.1">
    <property type="nucleotide sequence ID" value="NZ_AKKV01000041.1"/>
</dbReference>
<dbReference type="PATRIC" id="fig|1196324.3.peg.3516"/>
<gene>
    <name evidence="1" type="ORF">A374_17214</name>
</gene>
<accession>I8UB62</accession>
<name>I8UB62_9BACL</name>
<organism evidence="1 2">
    <name type="scientific">Fictibacillus macauensis ZFHKF-1</name>
    <dbReference type="NCBI Taxonomy" id="1196324"/>
    <lineage>
        <taxon>Bacteria</taxon>
        <taxon>Bacillati</taxon>
        <taxon>Bacillota</taxon>
        <taxon>Bacilli</taxon>
        <taxon>Bacillales</taxon>
        <taxon>Fictibacillaceae</taxon>
        <taxon>Fictibacillus</taxon>
    </lineage>
</organism>
<comment type="caution">
    <text evidence="1">The sequence shown here is derived from an EMBL/GenBank/DDBJ whole genome shotgun (WGS) entry which is preliminary data.</text>
</comment>
<dbReference type="Proteomes" id="UP000004080">
    <property type="component" value="Unassembled WGS sequence"/>
</dbReference>
<evidence type="ECO:0008006" key="3">
    <source>
        <dbReference type="Google" id="ProtNLM"/>
    </source>
</evidence>
<evidence type="ECO:0000313" key="2">
    <source>
        <dbReference type="Proteomes" id="UP000004080"/>
    </source>
</evidence>
<dbReference type="OrthoDB" id="2915109at2"/>
<dbReference type="STRING" id="1196324.A374_17214"/>
<dbReference type="AlphaFoldDB" id="I8UB62"/>
<protein>
    <recommendedName>
        <fullName evidence="3">KINB signaling pathway activation protein</fullName>
    </recommendedName>
</protein>
<evidence type="ECO:0000313" key="1">
    <source>
        <dbReference type="EMBL" id="EIT84018.1"/>
    </source>
</evidence>
<dbReference type="Pfam" id="PF10730">
    <property type="entry name" value="DUF2521"/>
    <property type="match status" value="1"/>
</dbReference>
<dbReference type="EMBL" id="AKKV01000041">
    <property type="protein sequence ID" value="EIT84018.1"/>
    <property type="molecule type" value="Genomic_DNA"/>
</dbReference>
<dbReference type="eggNOG" id="ENOG5032QTK">
    <property type="taxonomic scope" value="Bacteria"/>
</dbReference>
<dbReference type="InterPro" id="IPR019667">
    <property type="entry name" value="Uncharacterised_YbaK"/>
</dbReference>
<keyword evidence="2" id="KW-1185">Reference proteome</keyword>
<sequence>MAIVITNFREKQRSKKMDYERKVLRDLSLGQLRKEFQQIFRPFFEYSLLYQQEIEDACIDIAIDAYLLGAAYSRFAYHGETLNDIRNRSSVQENELVESLFDYWQFWCWGTEPMMESLQQCCQFYVERWWQEGYRNGEKRYKMRLH</sequence>
<proteinExistence type="predicted"/>
<reference evidence="1 2" key="1">
    <citation type="journal article" date="2012" name="J. Bacteriol.">
        <title>Genome of Bacillus macauensis ZFHKF-1, a Long-Chain-Forming Bacterium.</title>
        <authorList>
            <person name="Cai L."/>
            <person name="Zhang T."/>
        </authorList>
    </citation>
    <scope>NUCLEOTIDE SEQUENCE [LARGE SCALE GENOMIC DNA]</scope>
    <source>
        <strain evidence="1 2">ZFHKF-1</strain>
    </source>
</reference>